<keyword evidence="2" id="KW-1185">Reference proteome</keyword>
<dbReference type="EMBL" id="MU267634">
    <property type="protein sequence ID" value="KAH7913250.1"/>
    <property type="molecule type" value="Genomic_DNA"/>
</dbReference>
<dbReference type="Proteomes" id="UP000790377">
    <property type="component" value="Unassembled WGS sequence"/>
</dbReference>
<name>A0ACB8AJ88_9AGAM</name>
<protein>
    <submittedName>
        <fullName evidence="1">Alpha/Beta hydrolase protein</fullName>
    </submittedName>
</protein>
<reference evidence="1" key="1">
    <citation type="journal article" date="2021" name="New Phytol.">
        <title>Evolutionary innovations through gain and loss of genes in the ectomycorrhizal Boletales.</title>
        <authorList>
            <person name="Wu G."/>
            <person name="Miyauchi S."/>
            <person name="Morin E."/>
            <person name="Kuo A."/>
            <person name="Drula E."/>
            <person name="Varga T."/>
            <person name="Kohler A."/>
            <person name="Feng B."/>
            <person name="Cao Y."/>
            <person name="Lipzen A."/>
            <person name="Daum C."/>
            <person name="Hundley H."/>
            <person name="Pangilinan J."/>
            <person name="Johnson J."/>
            <person name="Barry K."/>
            <person name="LaButti K."/>
            <person name="Ng V."/>
            <person name="Ahrendt S."/>
            <person name="Min B."/>
            <person name="Choi I.G."/>
            <person name="Park H."/>
            <person name="Plett J.M."/>
            <person name="Magnuson J."/>
            <person name="Spatafora J.W."/>
            <person name="Nagy L.G."/>
            <person name="Henrissat B."/>
            <person name="Grigoriev I.V."/>
            <person name="Yang Z.L."/>
            <person name="Xu J."/>
            <person name="Martin F.M."/>
        </authorList>
    </citation>
    <scope>NUCLEOTIDE SEQUENCE</scope>
    <source>
        <strain evidence="1">ATCC 28755</strain>
    </source>
</reference>
<evidence type="ECO:0000313" key="1">
    <source>
        <dbReference type="EMBL" id="KAH7913250.1"/>
    </source>
</evidence>
<proteinExistence type="predicted"/>
<gene>
    <name evidence="1" type="ORF">BJ138DRAFT_1146477</name>
</gene>
<organism evidence="1 2">
    <name type="scientific">Hygrophoropsis aurantiaca</name>
    <dbReference type="NCBI Taxonomy" id="72124"/>
    <lineage>
        <taxon>Eukaryota</taxon>
        <taxon>Fungi</taxon>
        <taxon>Dikarya</taxon>
        <taxon>Basidiomycota</taxon>
        <taxon>Agaricomycotina</taxon>
        <taxon>Agaricomycetes</taxon>
        <taxon>Agaricomycetidae</taxon>
        <taxon>Boletales</taxon>
        <taxon>Coniophorineae</taxon>
        <taxon>Hygrophoropsidaceae</taxon>
        <taxon>Hygrophoropsis</taxon>
    </lineage>
</organism>
<evidence type="ECO:0000313" key="2">
    <source>
        <dbReference type="Proteomes" id="UP000790377"/>
    </source>
</evidence>
<accession>A0ACB8AJ88</accession>
<comment type="caution">
    <text evidence="1">The sequence shown here is derived from an EMBL/GenBank/DDBJ whole genome shotgun (WGS) entry which is preliminary data.</text>
</comment>
<keyword evidence="1" id="KW-0378">Hydrolase</keyword>
<sequence>MNTLPTSFKYKDSKTSRGFNYHYVSIPAQGDKPSLLFIHGFPSTSYDWYHQINYFSSKGYGIIAPDMLGYGQTDKPTDVQVFQHAAIAQDLIDILDTESVGGVFAVGHDWGSGIASILSLKHSSRFLGFAWIAVPYSPPGPFPPVDVMLQAQINGFGRPITGYWTFFEKEVAASIIENNIDSLLSAMYPRDPDEWLTLMNLPGEMQIFVEQGKRTDRALYLTEKHYNHLKESFKEGGMASPMCWYRCMIEGVNSDLATGLSEEDFIIKKPAFFAQALRDRVAIQEYVVPLMQKYAANGLTIEKFNTGHWVHLEEPDNLSVALELWMSNCFSS</sequence>